<protein>
    <recommendedName>
        <fullName evidence="2">SYO1-like TPR repeats domain-containing protein</fullName>
    </recommendedName>
</protein>
<evidence type="ECO:0000313" key="3">
    <source>
        <dbReference type="EMBL" id="KAH8018597.1"/>
    </source>
</evidence>
<feature type="region of interest" description="Disordered" evidence="1">
    <location>
        <begin position="57"/>
        <end position="81"/>
    </location>
</feature>
<reference evidence="3" key="2">
    <citation type="submission" date="2021-09" db="EMBL/GenBank/DDBJ databases">
        <authorList>
            <person name="Jia N."/>
            <person name="Wang J."/>
            <person name="Shi W."/>
            <person name="Du L."/>
            <person name="Sun Y."/>
            <person name="Zhan W."/>
            <person name="Jiang J."/>
            <person name="Wang Q."/>
            <person name="Zhang B."/>
            <person name="Ji P."/>
            <person name="Sakyi L.B."/>
            <person name="Cui X."/>
            <person name="Yuan T."/>
            <person name="Jiang B."/>
            <person name="Yang W."/>
            <person name="Lam T.T.-Y."/>
            <person name="Chang Q."/>
            <person name="Ding S."/>
            <person name="Wang X."/>
            <person name="Zhu J."/>
            <person name="Ruan X."/>
            <person name="Zhao L."/>
            <person name="Wei J."/>
            <person name="Que T."/>
            <person name="Du C."/>
            <person name="Cheng J."/>
            <person name="Dai P."/>
            <person name="Han X."/>
            <person name="Huang E."/>
            <person name="Gao Y."/>
            <person name="Liu J."/>
            <person name="Shao H."/>
            <person name="Ye R."/>
            <person name="Li L."/>
            <person name="Wei W."/>
            <person name="Wang X."/>
            <person name="Wang C."/>
            <person name="Huo Q."/>
            <person name="Li W."/>
            <person name="Guo W."/>
            <person name="Chen H."/>
            <person name="Chen S."/>
            <person name="Zhou L."/>
            <person name="Zhou L."/>
            <person name="Ni X."/>
            <person name="Tian J."/>
            <person name="Zhou Y."/>
            <person name="Sheng Y."/>
            <person name="Liu T."/>
            <person name="Pan Y."/>
            <person name="Xia L."/>
            <person name="Li J."/>
            <person name="Zhao F."/>
            <person name="Cao W."/>
        </authorList>
    </citation>
    <scope>NUCLEOTIDE SEQUENCE</scope>
    <source>
        <strain evidence="3">Rmic-2018</strain>
        <tissue evidence="3">Larvae</tissue>
    </source>
</reference>
<dbReference type="PANTHER" id="PTHR13347:SF1">
    <property type="entry name" value="HEAT REPEAT-CONTAINING PROTEIN 3"/>
    <property type="match status" value="1"/>
</dbReference>
<dbReference type="InterPro" id="IPR057990">
    <property type="entry name" value="TPR_SYO1"/>
</dbReference>
<sequence length="274" mass="29564">MHDQITTSGHAVYECGASWESAFALTPLTVRLRAETTRKRTLGDVLRKECSTSLASFSESRDQESEYADISDNSSDTFDGDMETEETSAIFPLNISSEFHEALMAQNIVSKVLDHVSQMDDAFGRCLAEHKLSAMVPTRVHAVRCRALLCIANMVQALAPEDLGGIPGLVSMWTCLAQLAFVQMDSKDFELLEASTSACRSVLQTLVSFVASAGNGGTSPLPSVSDEELGVLAEVGLQCSEPSVRTNVTRIMAALGCLLGAHETRVLKVCCFCK</sequence>
<comment type="caution">
    <text evidence="3">The sequence shown here is derived from an EMBL/GenBank/DDBJ whole genome shotgun (WGS) entry which is preliminary data.</text>
</comment>
<dbReference type="Gene3D" id="1.25.10.10">
    <property type="entry name" value="Leucine-rich Repeat Variant"/>
    <property type="match status" value="1"/>
</dbReference>
<dbReference type="GO" id="GO:0042273">
    <property type="term" value="P:ribosomal large subunit biogenesis"/>
    <property type="evidence" value="ECO:0007669"/>
    <property type="project" value="TreeGrafter"/>
</dbReference>
<reference evidence="3" key="1">
    <citation type="journal article" date="2020" name="Cell">
        <title>Large-Scale Comparative Analyses of Tick Genomes Elucidate Their Genetic Diversity and Vector Capacities.</title>
        <authorList>
            <consortium name="Tick Genome and Microbiome Consortium (TIGMIC)"/>
            <person name="Jia N."/>
            <person name="Wang J."/>
            <person name="Shi W."/>
            <person name="Du L."/>
            <person name="Sun Y."/>
            <person name="Zhan W."/>
            <person name="Jiang J.F."/>
            <person name="Wang Q."/>
            <person name="Zhang B."/>
            <person name="Ji P."/>
            <person name="Bell-Sakyi L."/>
            <person name="Cui X.M."/>
            <person name="Yuan T.T."/>
            <person name="Jiang B.G."/>
            <person name="Yang W.F."/>
            <person name="Lam T.T."/>
            <person name="Chang Q.C."/>
            <person name="Ding S.J."/>
            <person name="Wang X.J."/>
            <person name="Zhu J.G."/>
            <person name="Ruan X.D."/>
            <person name="Zhao L."/>
            <person name="Wei J.T."/>
            <person name="Ye R.Z."/>
            <person name="Que T.C."/>
            <person name="Du C.H."/>
            <person name="Zhou Y.H."/>
            <person name="Cheng J.X."/>
            <person name="Dai P.F."/>
            <person name="Guo W.B."/>
            <person name="Han X.H."/>
            <person name="Huang E.J."/>
            <person name="Li L.F."/>
            <person name="Wei W."/>
            <person name="Gao Y.C."/>
            <person name="Liu J.Z."/>
            <person name="Shao H.Z."/>
            <person name="Wang X."/>
            <person name="Wang C.C."/>
            <person name="Yang T.C."/>
            <person name="Huo Q.B."/>
            <person name="Li W."/>
            <person name="Chen H.Y."/>
            <person name="Chen S.E."/>
            <person name="Zhou L.G."/>
            <person name="Ni X.B."/>
            <person name="Tian J.H."/>
            <person name="Sheng Y."/>
            <person name="Liu T."/>
            <person name="Pan Y.S."/>
            <person name="Xia L.Y."/>
            <person name="Li J."/>
            <person name="Zhao F."/>
            <person name="Cao W.C."/>
        </authorList>
    </citation>
    <scope>NUCLEOTIDE SEQUENCE</scope>
    <source>
        <strain evidence="3">Rmic-2018</strain>
    </source>
</reference>
<proteinExistence type="predicted"/>
<dbReference type="AlphaFoldDB" id="A0A9J6D8S2"/>
<dbReference type="PANTHER" id="PTHR13347">
    <property type="entry name" value="HEAT REPEAT-CONTAINING PROTEIN 3"/>
    <property type="match status" value="1"/>
</dbReference>
<evidence type="ECO:0000259" key="2">
    <source>
        <dbReference type="Pfam" id="PF25567"/>
    </source>
</evidence>
<dbReference type="Pfam" id="PF25567">
    <property type="entry name" value="TPR_SYO1"/>
    <property type="match status" value="1"/>
</dbReference>
<dbReference type="EMBL" id="JABSTU010000010">
    <property type="protein sequence ID" value="KAH8018597.1"/>
    <property type="molecule type" value="Genomic_DNA"/>
</dbReference>
<evidence type="ECO:0000313" key="4">
    <source>
        <dbReference type="Proteomes" id="UP000821866"/>
    </source>
</evidence>
<keyword evidence="4" id="KW-1185">Reference proteome</keyword>
<evidence type="ECO:0000256" key="1">
    <source>
        <dbReference type="SAM" id="MobiDB-lite"/>
    </source>
</evidence>
<dbReference type="InterPro" id="IPR052616">
    <property type="entry name" value="SYO1-like"/>
</dbReference>
<name>A0A9J6D8S2_RHIMP</name>
<feature type="domain" description="SYO1-like TPR repeats" evidence="2">
    <location>
        <begin position="97"/>
        <end position="263"/>
    </location>
</feature>
<dbReference type="InterPro" id="IPR011989">
    <property type="entry name" value="ARM-like"/>
</dbReference>
<gene>
    <name evidence="3" type="ORF">HPB51_009036</name>
</gene>
<organism evidence="3 4">
    <name type="scientific">Rhipicephalus microplus</name>
    <name type="common">Cattle tick</name>
    <name type="synonym">Boophilus microplus</name>
    <dbReference type="NCBI Taxonomy" id="6941"/>
    <lineage>
        <taxon>Eukaryota</taxon>
        <taxon>Metazoa</taxon>
        <taxon>Ecdysozoa</taxon>
        <taxon>Arthropoda</taxon>
        <taxon>Chelicerata</taxon>
        <taxon>Arachnida</taxon>
        <taxon>Acari</taxon>
        <taxon>Parasitiformes</taxon>
        <taxon>Ixodida</taxon>
        <taxon>Ixodoidea</taxon>
        <taxon>Ixodidae</taxon>
        <taxon>Rhipicephalinae</taxon>
        <taxon>Rhipicephalus</taxon>
        <taxon>Boophilus</taxon>
    </lineage>
</organism>
<accession>A0A9J6D8S2</accession>
<dbReference type="GO" id="GO:0006606">
    <property type="term" value="P:protein import into nucleus"/>
    <property type="evidence" value="ECO:0007669"/>
    <property type="project" value="TreeGrafter"/>
</dbReference>
<dbReference type="GO" id="GO:0051082">
    <property type="term" value="F:unfolded protein binding"/>
    <property type="evidence" value="ECO:0007669"/>
    <property type="project" value="TreeGrafter"/>
</dbReference>
<dbReference type="Proteomes" id="UP000821866">
    <property type="component" value="Chromosome 8"/>
</dbReference>
<dbReference type="VEuPathDB" id="VectorBase:LOC119176181"/>